<accession>A0A4R3P2Q3</accession>
<evidence type="ECO:0000313" key="4">
    <source>
        <dbReference type="EMBL" id="TCT41775.1"/>
    </source>
</evidence>
<dbReference type="SUPFAM" id="SSF53850">
    <property type="entry name" value="Periplasmic binding protein-like II"/>
    <property type="match status" value="1"/>
</dbReference>
<proteinExistence type="predicted"/>
<feature type="domain" description="PBP" evidence="3">
    <location>
        <begin position="18"/>
        <end position="308"/>
    </location>
</feature>
<keyword evidence="5" id="KW-1185">Reference proteome</keyword>
<dbReference type="PANTHER" id="PTHR30570">
    <property type="entry name" value="PERIPLASMIC PHOSPHATE BINDING COMPONENT OF PHOSPHATE ABC TRANSPORTER"/>
    <property type="match status" value="1"/>
</dbReference>
<comment type="caution">
    <text evidence="4">The sequence shown here is derived from an EMBL/GenBank/DDBJ whole genome shotgun (WGS) entry which is preliminary data.</text>
</comment>
<gene>
    <name evidence="4" type="ORF">EDC90_100633</name>
</gene>
<name>A0A4R3P2Q3_9HYPH</name>
<reference evidence="4 5" key="1">
    <citation type="submission" date="2019-03" db="EMBL/GenBank/DDBJ databases">
        <title>Freshwater and sediment microbial communities from various areas in North America, analyzing microbe dynamics in response to fracking.</title>
        <authorList>
            <person name="Lamendella R."/>
        </authorList>
    </citation>
    <scope>NUCLEOTIDE SEQUENCE [LARGE SCALE GENOMIC DNA]</scope>
    <source>
        <strain evidence="4 5">175.2</strain>
    </source>
</reference>
<evidence type="ECO:0000313" key="5">
    <source>
        <dbReference type="Proteomes" id="UP000295097"/>
    </source>
</evidence>
<evidence type="ECO:0000256" key="2">
    <source>
        <dbReference type="SAM" id="SignalP"/>
    </source>
</evidence>
<evidence type="ECO:0000259" key="3">
    <source>
        <dbReference type="Pfam" id="PF12849"/>
    </source>
</evidence>
<feature type="chain" id="PRO_5020723482" evidence="2">
    <location>
        <begin position="21"/>
        <end position="361"/>
    </location>
</feature>
<dbReference type="PANTHER" id="PTHR30570:SF1">
    <property type="entry name" value="PHOSPHATE-BINDING PROTEIN PSTS"/>
    <property type="match status" value="1"/>
</dbReference>
<keyword evidence="1 2" id="KW-0732">Signal</keyword>
<feature type="signal peptide" evidence="2">
    <location>
        <begin position="1"/>
        <end position="20"/>
    </location>
</feature>
<dbReference type="InterPro" id="IPR024370">
    <property type="entry name" value="PBP_domain"/>
</dbReference>
<dbReference type="AlphaFoldDB" id="A0A4R3P2Q3"/>
<dbReference type="Pfam" id="PF12849">
    <property type="entry name" value="PBP_like_2"/>
    <property type="match status" value="1"/>
</dbReference>
<evidence type="ECO:0000256" key="1">
    <source>
        <dbReference type="ARBA" id="ARBA00022729"/>
    </source>
</evidence>
<dbReference type="EMBL" id="SMAR01000006">
    <property type="protein sequence ID" value="TCT41775.1"/>
    <property type="molecule type" value="Genomic_DNA"/>
</dbReference>
<dbReference type="InterPro" id="IPR050811">
    <property type="entry name" value="Phosphate_ABC_transporter"/>
</dbReference>
<dbReference type="Gene3D" id="3.40.190.10">
    <property type="entry name" value="Periplasmic binding protein-like II"/>
    <property type="match status" value="2"/>
</dbReference>
<dbReference type="OrthoDB" id="9790048at2"/>
<dbReference type="Proteomes" id="UP000295097">
    <property type="component" value="Unassembled WGS sequence"/>
</dbReference>
<sequence length="361" mass="39039">MTLSTLIRISLFALCITASAADARDQVRIVGSSTVLPYARIVGETFGKVYPQFKTPLIESGGSSAGLKEFCKGVGPDTIDIANSSRPIRSGEASFCAENGVTGIEEFNFGYDGIVFATSAETAGFDLTIEQLYQALAKELLVDGELVANPYQRWSEIDPSLPDIRIDAFIPGEKHGTREVLEDRIMSVGCMKSGTLAAWAEKLDAEEAEDRCVEVRRDGRAIGIAGDYTETLQRIQSNPGALGVFGLSFYENNVRQLNVAAIDGVEPSAATVASGAYPVSRPLFFYVKQAHLNVIPGLREYVDFFFSEDMVGAYSPLTEYGLVPVSARERRDIRAALAAEDAGMTYQDTDGRPQAAPGKNE</sequence>
<protein>
    <submittedName>
        <fullName evidence="4">Phosphate ABC transporter substrate-binding protein (PhoT family)</fullName>
    </submittedName>
</protein>
<organism evidence="4 5">
    <name type="scientific">Martelella mediterranea</name>
    <dbReference type="NCBI Taxonomy" id="293089"/>
    <lineage>
        <taxon>Bacteria</taxon>
        <taxon>Pseudomonadati</taxon>
        <taxon>Pseudomonadota</taxon>
        <taxon>Alphaproteobacteria</taxon>
        <taxon>Hyphomicrobiales</taxon>
        <taxon>Aurantimonadaceae</taxon>
        <taxon>Martelella</taxon>
    </lineage>
</organism>